<evidence type="ECO:0000256" key="1">
    <source>
        <dbReference type="ARBA" id="ARBA00022737"/>
    </source>
</evidence>
<feature type="signal peptide" evidence="4">
    <location>
        <begin position="1"/>
        <end position="23"/>
    </location>
</feature>
<dbReference type="SMART" id="SM00028">
    <property type="entry name" value="TPR"/>
    <property type="match status" value="4"/>
</dbReference>
<comment type="caution">
    <text evidence="5">The sequence shown here is derived from an EMBL/GenBank/DDBJ whole genome shotgun (WGS) entry which is preliminary data.</text>
</comment>
<accession>A0ABP9EFX0</accession>
<dbReference type="SUPFAM" id="SSF48452">
    <property type="entry name" value="TPR-like"/>
    <property type="match status" value="2"/>
</dbReference>
<evidence type="ECO:0000313" key="6">
    <source>
        <dbReference type="Proteomes" id="UP001499988"/>
    </source>
</evidence>
<dbReference type="Pfam" id="PF13181">
    <property type="entry name" value="TPR_8"/>
    <property type="match status" value="1"/>
</dbReference>
<organism evidence="5 6">
    <name type="scientific">Ferrimonas pelagia</name>
    <dbReference type="NCBI Taxonomy" id="1177826"/>
    <lineage>
        <taxon>Bacteria</taxon>
        <taxon>Pseudomonadati</taxon>
        <taxon>Pseudomonadota</taxon>
        <taxon>Gammaproteobacteria</taxon>
        <taxon>Alteromonadales</taxon>
        <taxon>Ferrimonadaceae</taxon>
        <taxon>Ferrimonas</taxon>
    </lineage>
</organism>
<dbReference type="PROSITE" id="PS50005">
    <property type="entry name" value="TPR"/>
    <property type="match status" value="1"/>
</dbReference>
<dbReference type="Pfam" id="PF13432">
    <property type="entry name" value="TPR_16"/>
    <property type="match status" value="1"/>
</dbReference>
<feature type="repeat" description="TPR" evidence="3">
    <location>
        <begin position="295"/>
        <end position="328"/>
    </location>
</feature>
<reference evidence="6" key="1">
    <citation type="journal article" date="2019" name="Int. J. Syst. Evol. Microbiol.">
        <title>The Global Catalogue of Microorganisms (GCM) 10K type strain sequencing project: providing services to taxonomists for standard genome sequencing and annotation.</title>
        <authorList>
            <consortium name="The Broad Institute Genomics Platform"/>
            <consortium name="The Broad Institute Genome Sequencing Center for Infectious Disease"/>
            <person name="Wu L."/>
            <person name="Ma J."/>
        </authorList>
    </citation>
    <scope>NUCLEOTIDE SEQUENCE [LARGE SCALE GENOMIC DNA]</scope>
    <source>
        <strain evidence="6">JCM 18401</strain>
    </source>
</reference>
<evidence type="ECO:0000256" key="3">
    <source>
        <dbReference type="PROSITE-ProRule" id="PRU00339"/>
    </source>
</evidence>
<dbReference type="Proteomes" id="UP001499988">
    <property type="component" value="Unassembled WGS sequence"/>
</dbReference>
<sequence length="418" mass="46980">MKKTLLSIAASAALLGSAMPALAVGPAGGAQCVVEEREGRAASERVGRSIQRAFDLFDEEKIDEAIAILVDMSPRSDYDKAYVNRFIANLAAGQEGRQELAMERIALALDANILSNQDHGQLLRLQGDLAVQNEQYPEAMAAFQNWMDFTCDENDMVYLRMAVASSELKQFDDVIAYADAAMRVKGEPDRNIYLLKMGAYYEQKKFELAAGELEALLTHFPDNPKLWVQLGQLYLLAENNEKALYTMDIAFRNDLLDTGAELRLLGQLLLQRELPYASAIIQEFALERELIDREANVLSAIGSSFYQARETDKAIEYFGQAAEISNLSKDHRRKANLLVQQERYGEAKVALNKALKGDELENEGQIFLQLAQAHFYLDEFKEAKAAAEKAMREERLKRSVEGWLAYIEDVAKRRGIEM</sequence>
<name>A0ABP9EFX0_9GAMM</name>
<dbReference type="InterPro" id="IPR011990">
    <property type="entry name" value="TPR-like_helical_dom_sf"/>
</dbReference>
<keyword evidence="4" id="KW-0732">Signal</keyword>
<gene>
    <name evidence="5" type="ORF">GCM10023333_07220</name>
</gene>
<evidence type="ECO:0000256" key="2">
    <source>
        <dbReference type="ARBA" id="ARBA00022803"/>
    </source>
</evidence>
<evidence type="ECO:0000313" key="5">
    <source>
        <dbReference type="EMBL" id="GAA4876509.1"/>
    </source>
</evidence>
<dbReference type="PANTHER" id="PTHR44186:SF1">
    <property type="entry name" value="BARDET-BIEDL SYNDROME 4 PROTEIN"/>
    <property type="match status" value="1"/>
</dbReference>
<proteinExistence type="predicted"/>
<feature type="chain" id="PRO_5045478068" evidence="4">
    <location>
        <begin position="24"/>
        <end position="418"/>
    </location>
</feature>
<dbReference type="InterPro" id="IPR019734">
    <property type="entry name" value="TPR_rpt"/>
</dbReference>
<keyword evidence="2 3" id="KW-0802">TPR repeat</keyword>
<keyword evidence="6" id="KW-1185">Reference proteome</keyword>
<dbReference type="EMBL" id="BAABJZ010000008">
    <property type="protein sequence ID" value="GAA4876509.1"/>
    <property type="molecule type" value="Genomic_DNA"/>
</dbReference>
<dbReference type="PANTHER" id="PTHR44186">
    <property type="match status" value="1"/>
</dbReference>
<evidence type="ECO:0000256" key="4">
    <source>
        <dbReference type="SAM" id="SignalP"/>
    </source>
</evidence>
<keyword evidence="1" id="KW-0677">Repeat</keyword>
<dbReference type="Gene3D" id="1.25.40.10">
    <property type="entry name" value="Tetratricopeptide repeat domain"/>
    <property type="match status" value="3"/>
</dbReference>
<protein>
    <submittedName>
        <fullName evidence="5">Tetratricopeptide repeat protein</fullName>
    </submittedName>
</protein>